<keyword evidence="3" id="KW-0378">Hydrolase</keyword>
<dbReference type="Proteomes" id="UP000832072">
    <property type="component" value="Segment"/>
</dbReference>
<evidence type="ECO:0000259" key="2">
    <source>
        <dbReference type="Pfam" id="PF09293"/>
    </source>
</evidence>
<dbReference type="InterPro" id="IPR020046">
    <property type="entry name" value="5-3_exonucl_a-hlix_arch_N"/>
</dbReference>
<keyword evidence="3" id="KW-0540">Nuclease</keyword>
<keyword evidence="4" id="KW-1185">Reference proteome</keyword>
<dbReference type="Pfam" id="PF09293">
    <property type="entry name" value="RNaseH_C"/>
    <property type="match status" value="1"/>
</dbReference>
<dbReference type="CDD" id="cd09860">
    <property type="entry name" value="PIN_T4-like"/>
    <property type="match status" value="1"/>
</dbReference>
<dbReference type="GO" id="GO:0016788">
    <property type="term" value="F:hydrolase activity, acting on ester bonds"/>
    <property type="evidence" value="ECO:0007669"/>
    <property type="project" value="UniProtKB-ARBA"/>
</dbReference>
<organism evidence="3 4">
    <name type="scientific">Cronobacter phage LPCS28</name>
    <dbReference type="NCBI Taxonomy" id="2924885"/>
    <lineage>
        <taxon>Viruses</taxon>
        <taxon>Duplodnaviria</taxon>
        <taxon>Heunggongvirae</taxon>
        <taxon>Uroviricota</taxon>
        <taxon>Caudoviricetes</taxon>
        <taxon>Pantevenvirales</taxon>
        <taxon>Straboviridae</taxon>
        <taxon>Nanhuvirus</taxon>
        <taxon>Nanhuvirus LPCS28</taxon>
    </lineage>
</organism>
<sequence>MSNLSALMGEEPGIKVIDFSQIVIAAVTANFEPNDVNMDMMRHVALNSIKFNIKKFKKAYPITVIARDNGENGYWRRDLAYYYKKHRKLKHEEEKDEGGWDWDNIYTCLNTVFKEVKENFPYICIDVDKAEADDIIGVLSKKFGPERDVLVISSDGDFTQLHKYGIRQWSPMMKKWVKCKHGSPRRDLLMKIIGGDQKDTIANIKSEPDYFYTREKGDRAPVISKKFLAPLLEAKDPKEILTGKELQRYEENEKLLDLDLIPDNIEREILRQFEVKPAGRGKIYKYLVKNGLTKLMQDMDDF</sequence>
<feature type="domain" description="T4 RNase H C-terminal" evidence="2">
    <location>
        <begin position="182"/>
        <end position="302"/>
    </location>
</feature>
<feature type="domain" description="5'-3' exonuclease alpha-helical arch N-terminal" evidence="1">
    <location>
        <begin position="46"/>
        <end position="173"/>
    </location>
</feature>
<proteinExistence type="predicted"/>
<dbReference type="EMBL" id="OM638103">
    <property type="protein sequence ID" value="UNY47051.1"/>
    <property type="molecule type" value="Genomic_DNA"/>
</dbReference>
<dbReference type="GO" id="GO:0003677">
    <property type="term" value="F:DNA binding"/>
    <property type="evidence" value="ECO:0007669"/>
    <property type="project" value="InterPro"/>
</dbReference>
<dbReference type="Pfam" id="PF02739">
    <property type="entry name" value="5_3_exonuc_N"/>
    <property type="match status" value="1"/>
</dbReference>
<reference evidence="3 4" key="1">
    <citation type="submission" date="2022-02" db="EMBL/GenBank/DDBJ databases">
        <authorList>
            <person name="Tian F."/>
            <person name="Li J."/>
            <person name="Li F."/>
            <person name="Tong Y."/>
        </authorList>
    </citation>
    <scope>NUCLEOTIDE SEQUENCE [LARGE SCALE GENOMIC DNA]</scope>
</reference>
<accession>A0AAE9G7U6</accession>
<protein>
    <submittedName>
        <fullName evidence="3">Flap endonuclease</fullName>
        <ecNumber evidence="3">3.1.-.-</ecNumber>
    </submittedName>
</protein>
<dbReference type="Gene3D" id="1.10.150.20">
    <property type="entry name" value="5' to 3' exonuclease, C-terminal subdomain"/>
    <property type="match status" value="1"/>
</dbReference>
<dbReference type="RefSeq" id="YP_010665862.1">
    <property type="nucleotide sequence ID" value="NC_070937.1"/>
</dbReference>
<dbReference type="InterPro" id="IPR036279">
    <property type="entry name" value="5-3_exonuclease_C_sf"/>
</dbReference>
<dbReference type="GeneID" id="77941936"/>
<dbReference type="SUPFAM" id="SSF47807">
    <property type="entry name" value="5' to 3' exonuclease, C-terminal subdomain"/>
    <property type="match status" value="1"/>
</dbReference>
<keyword evidence="3" id="KW-0255">Endonuclease</keyword>
<evidence type="ECO:0000313" key="3">
    <source>
        <dbReference type="EMBL" id="UNY47051.1"/>
    </source>
</evidence>
<gene>
    <name evidence="3" type="primary">xni</name>
    <name evidence="3" type="ORF">EHEKIMEA_00169</name>
</gene>
<name>A0AAE9G7U6_9CAUD</name>
<dbReference type="SUPFAM" id="SSF88723">
    <property type="entry name" value="PIN domain-like"/>
    <property type="match status" value="1"/>
</dbReference>
<evidence type="ECO:0000259" key="1">
    <source>
        <dbReference type="Pfam" id="PF02739"/>
    </source>
</evidence>
<evidence type="ECO:0000313" key="4">
    <source>
        <dbReference type="Proteomes" id="UP000832072"/>
    </source>
</evidence>
<dbReference type="EC" id="3.1.-.-" evidence="3"/>
<dbReference type="InterPro" id="IPR036276">
    <property type="entry name" value="T4_RNaseH_C"/>
</dbReference>
<dbReference type="InterPro" id="IPR029060">
    <property type="entry name" value="PIN-like_dom_sf"/>
</dbReference>
<dbReference type="GO" id="GO:0004519">
    <property type="term" value="F:endonuclease activity"/>
    <property type="evidence" value="ECO:0007669"/>
    <property type="project" value="UniProtKB-KW"/>
</dbReference>
<dbReference type="KEGG" id="vg:77941936"/>
<dbReference type="Gene3D" id="3.40.50.1010">
    <property type="entry name" value="5'-nuclease"/>
    <property type="match status" value="1"/>
</dbReference>